<accession>A0ACB7YZM8</accession>
<sequence>MQIQYRNPLSFDFFKDNCRISVGNGNAIQFWSDPWVNGKSLSNLYPRIANIILNKDESLADVWRRKEEVFGWDFQFRRNLFVWEEEELGRMLTLLDGVNISI</sequence>
<dbReference type="Proteomes" id="UP000828048">
    <property type="component" value="Chromosome 3"/>
</dbReference>
<protein>
    <submittedName>
        <fullName evidence="1">Uncharacterized protein</fullName>
    </submittedName>
</protein>
<organism evidence="1 2">
    <name type="scientific">Vaccinium darrowii</name>
    <dbReference type="NCBI Taxonomy" id="229202"/>
    <lineage>
        <taxon>Eukaryota</taxon>
        <taxon>Viridiplantae</taxon>
        <taxon>Streptophyta</taxon>
        <taxon>Embryophyta</taxon>
        <taxon>Tracheophyta</taxon>
        <taxon>Spermatophyta</taxon>
        <taxon>Magnoliopsida</taxon>
        <taxon>eudicotyledons</taxon>
        <taxon>Gunneridae</taxon>
        <taxon>Pentapetalae</taxon>
        <taxon>asterids</taxon>
        <taxon>Ericales</taxon>
        <taxon>Ericaceae</taxon>
        <taxon>Vaccinioideae</taxon>
        <taxon>Vaccinieae</taxon>
        <taxon>Vaccinium</taxon>
    </lineage>
</organism>
<reference evidence="1 2" key="1">
    <citation type="journal article" date="2021" name="Hortic Res">
        <title>High-quality reference genome and annotation aids understanding of berry development for evergreen blueberry (Vaccinium darrowii).</title>
        <authorList>
            <person name="Yu J."/>
            <person name="Hulse-Kemp A.M."/>
            <person name="Babiker E."/>
            <person name="Staton M."/>
        </authorList>
    </citation>
    <scope>NUCLEOTIDE SEQUENCE [LARGE SCALE GENOMIC DNA]</scope>
    <source>
        <strain evidence="2">cv. NJ 8807/NJ 8810</strain>
        <tissue evidence="1">Young leaf</tissue>
    </source>
</reference>
<name>A0ACB7YZM8_9ERIC</name>
<comment type="caution">
    <text evidence="1">The sequence shown here is derived from an EMBL/GenBank/DDBJ whole genome shotgun (WGS) entry which is preliminary data.</text>
</comment>
<dbReference type="EMBL" id="CM037153">
    <property type="protein sequence ID" value="KAH7858972.1"/>
    <property type="molecule type" value="Genomic_DNA"/>
</dbReference>
<keyword evidence="2" id="KW-1185">Reference proteome</keyword>
<gene>
    <name evidence="1" type="ORF">Vadar_029989</name>
</gene>
<evidence type="ECO:0000313" key="1">
    <source>
        <dbReference type="EMBL" id="KAH7858972.1"/>
    </source>
</evidence>
<evidence type="ECO:0000313" key="2">
    <source>
        <dbReference type="Proteomes" id="UP000828048"/>
    </source>
</evidence>
<proteinExistence type="predicted"/>